<evidence type="ECO:0000313" key="3">
    <source>
        <dbReference type="Proteomes" id="UP000249890"/>
    </source>
</evidence>
<sequence length="261" mass="30096">MLVGWRAFIRAWRDYPLEEGAWINGRYQVLSVIGMGSYGLTYCCLDGQHGTAVLLKQAKPSRRKLATSLLAREQAVLRQLEHPYIPACRDYFEYQQSAWLVTDYVEGETLEQQIFEQGRVFTEPEVLRWALRLLDPIAHVHSKGYVHLDLRIPNVMICDEEVYLIDFGLARNIGDYSRPPDRMPPEIDSDLEDAAHLMLFMLYSAYEPQAAEQEGSWREELKLSASLELILCRLLKLEGKPYVCAEELIQDLEKCHRTDSG</sequence>
<evidence type="ECO:0000313" key="2">
    <source>
        <dbReference type="EMBL" id="ASA20884.1"/>
    </source>
</evidence>
<dbReference type="GO" id="GO:0004672">
    <property type="term" value="F:protein kinase activity"/>
    <property type="evidence" value="ECO:0007669"/>
    <property type="project" value="InterPro"/>
</dbReference>
<reference evidence="2 3" key="1">
    <citation type="submission" date="2017-06" db="EMBL/GenBank/DDBJ databases">
        <title>Complete genome sequence of Paenibacillus donghaensis KCTC 13049T isolated from East Sea sediment, South Korea.</title>
        <authorList>
            <person name="Jung B.K."/>
            <person name="Hong S.-J."/>
            <person name="Shin J.-H."/>
        </authorList>
    </citation>
    <scope>NUCLEOTIDE SEQUENCE [LARGE SCALE GENOMIC DNA]</scope>
    <source>
        <strain evidence="2 3">KCTC 13049</strain>
    </source>
</reference>
<protein>
    <recommendedName>
        <fullName evidence="1">Protein kinase domain-containing protein</fullName>
    </recommendedName>
</protein>
<dbReference type="Pfam" id="PF00069">
    <property type="entry name" value="Pkinase"/>
    <property type="match status" value="1"/>
</dbReference>
<feature type="domain" description="Protein kinase" evidence="1">
    <location>
        <begin position="27"/>
        <end position="261"/>
    </location>
</feature>
<dbReference type="GO" id="GO:0005524">
    <property type="term" value="F:ATP binding"/>
    <property type="evidence" value="ECO:0007669"/>
    <property type="project" value="InterPro"/>
</dbReference>
<dbReference type="AlphaFoldDB" id="A0A2Z2K7C1"/>
<keyword evidence="3" id="KW-1185">Reference proteome</keyword>
<dbReference type="PANTHER" id="PTHR24347">
    <property type="entry name" value="SERINE/THREONINE-PROTEIN KINASE"/>
    <property type="match status" value="1"/>
</dbReference>
<dbReference type="SUPFAM" id="SSF56112">
    <property type="entry name" value="Protein kinase-like (PK-like)"/>
    <property type="match status" value="1"/>
</dbReference>
<accession>A0A2Z2K7C1</accession>
<dbReference type="Gene3D" id="1.10.510.10">
    <property type="entry name" value="Transferase(Phosphotransferase) domain 1"/>
    <property type="match status" value="1"/>
</dbReference>
<dbReference type="InterPro" id="IPR000719">
    <property type="entry name" value="Prot_kinase_dom"/>
</dbReference>
<dbReference type="OrthoDB" id="9788659at2"/>
<dbReference type="Proteomes" id="UP000249890">
    <property type="component" value="Chromosome"/>
</dbReference>
<gene>
    <name evidence="2" type="ORF">B9T62_08870</name>
</gene>
<dbReference type="KEGG" id="pdh:B9T62_08870"/>
<name>A0A2Z2K7C1_9BACL</name>
<organism evidence="2 3">
    <name type="scientific">Paenibacillus donghaensis</name>
    <dbReference type="NCBI Taxonomy" id="414771"/>
    <lineage>
        <taxon>Bacteria</taxon>
        <taxon>Bacillati</taxon>
        <taxon>Bacillota</taxon>
        <taxon>Bacilli</taxon>
        <taxon>Bacillales</taxon>
        <taxon>Paenibacillaceae</taxon>
        <taxon>Paenibacillus</taxon>
    </lineage>
</organism>
<dbReference type="InterPro" id="IPR011009">
    <property type="entry name" value="Kinase-like_dom_sf"/>
</dbReference>
<dbReference type="PROSITE" id="PS50011">
    <property type="entry name" value="PROTEIN_KINASE_DOM"/>
    <property type="match status" value="1"/>
</dbReference>
<evidence type="ECO:0000259" key="1">
    <source>
        <dbReference type="PROSITE" id="PS50011"/>
    </source>
</evidence>
<dbReference type="EMBL" id="CP021780">
    <property type="protein sequence ID" value="ASA20884.1"/>
    <property type="molecule type" value="Genomic_DNA"/>
</dbReference>
<dbReference type="RefSeq" id="WP_087914900.1">
    <property type="nucleotide sequence ID" value="NZ_CP021780.1"/>
</dbReference>
<dbReference type="Gene3D" id="3.30.200.20">
    <property type="entry name" value="Phosphorylase Kinase, domain 1"/>
    <property type="match status" value="1"/>
</dbReference>
<proteinExistence type="predicted"/>